<feature type="signal peptide" evidence="3">
    <location>
        <begin position="1"/>
        <end position="19"/>
    </location>
</feature>
<feature type="domain" description="PPM-type phosphatase" evidence="4">
    <location>
        <begin position="867"/>
        <end position="1062"/>
    </location>
</feature>
<feature type="coiled-coil region" evidence="2">
    <location>
        <begin position="743"/>
        <end position="794"/>
    </location>
</feature>
<name>A0ABT8F9F9_9BACT</name>
<dbReference type="InterPro" id="IPR011110">
    <property type="entry name" value="Reg_prop"/>
</dbReference>
<dbReference type="RefSeq" id="WP_320005567.1">
    <property type="nucleotide sequence ID" value="NZ_JAUHJS010000010.1"/>
</dbReference>
<reference evidence="5" key="1">
    <citation type="submission" date="2023-06" db="EMBL/GenBank/DDBJ databases">
        <title>Cytophagales bacterium Strain LB-30, isolated from soil.</title>
        <authorList>
            <person name="Liu B."/>
        </authorList>
    </citation>
    <scope>NUCLEOTIDE SEQUENCE</scope>
    <source>
        <strain evidence="5">LB-30</strain>
    </source>
</reference>
<dbReference type="InterPro" id="IPR052016">
    <property type="entry name" value="Bact_Sigma-Reg"/>
</dbReference>
<dbReference type="Gene3D" id="2.60.40.10">
    <property type="entry name" value="Immunoglobulins"/>
    <property type="match status" value="1"/>
</dbReference>
<comment type="caution">
    <text evidence="5">The sequence shown here is derived from an EMBL/GenBank/DDBJ whole genome shotgun (WGS) entry which is preliminary data.</text>
</comment>
<dbReference type="SUPFAM" id="SSF63829">
    <property type="entry name" value="Calcium-dependent phosphotriesterase"/>
    <property type="match status" value="1"/>
</dbReference>
<dbReference type="Proteomes" id="UP001168552">
    <property type="component" value="Unassembled WGS sequence"/>
</dbReference>
<organism evidence="5 6">
    <name type="scientific">Shiella aurantiaca</name>
    <dbReference type="NCBI Taxonomy" id="3058365"/>
    <lineage>
        <taxon>Bacteria</taxon>
        <taxon>Pseudomonadati</taxon>
        <taxon>Bacteroidota</taxon>
        <taxon>Cytophagia</taxon>
        <taxon>Cytophagales</taxon>
        <taxon>Shiellaceae</taxon>
        <taxon>Shiella</taxon>
    </lineage>
</organism>
<dbReference type="InterPro" id="IPR036457">
    <property type="entry name" value="PPM-type-like_dom_sf"/>
</dbReference>
<evidence type="ECO:0000256" key="3">
    <source>
        <dbReference type="SAM" id="SignalP"/>
    </source>
</evidence>
<sequence>MVRYLFLSIGLLISLAANAQEYDIAHVFSGQLQASHSVRAIAIDKKGYVWVGTEKGLFRYDSRMAERVIYEQDAFTQVRGLVTDPEQGVYATTDQGLYHIYSLTDVRPIVQAPIIHSVFSSQDLYALTDTAALKINADKILRSLPFSQEGLSKVEVVNDQVWLAGLSGLFQWNSDDNTLKQRISEPILDLMEFNDNLYFLSANSLKSISNDRVLPVVSWADFQATCFTIEPSGIFAFGTTSQGLMLYNGFSFKPLNTESGLKVQSVSELVVDAEGMLWLAGKGAFAGIQLNQPMQEVKLPISASEVIDVIESKRQYPMLLLKTHLLEIKGDGSFVWHSLPQGVQGAQLKNDAKGNIHVMSNEQELWRFDEEKFQKIKTFEQAIVPDFVDKIPQTLLSQEGAYYHIDTTGNVRLEANFRIKPAKGNIQKAAIEKESLVWLDATHTLWQTDLRGISTQRATLVHDFAFVKGRLVVLKEHSPSMFGLYALQATSDSLVRIIDAEQTPLLPQLFVDKQENLWVGEANTLQKWTVSFTDSTYSLDNQIRYGKEQGLEDSHILFAHEFQQGQIWFKTVNSLLQYDPLKELPSLKAPLLVLDKVIVQSGKGERLVQKSQHQSVIDLAYDEVVKIQWYPVEFFSSQSIASVSYRINEKEWKSTLSDNELILSSLPSGFQSVEVKAISSSGIESTQMLVLNFSVSTPYWQQLWFLLASGGGILLVGFVAYRTLLNVRDSKSKELQGKLGKELEEVERKSHQQILKAEKLKQLNELIRSQKEELENKNKQIEGQKYELAVTNEQIKKQKDLILETGNKLKASINYAQRIQDALMSNEVEIKQAIDDSFVLFQPRDVVSGDFFWFKKMLDANTGNELLMLAAVDCTGHGVPGAIMSVVGMNLLNTNASIKGLTDPGEILINLNIDLKDQLSNERNNVNDGMDMAIVVIDKANRVLKYAGAKNPLYYMKDGQMEIIKADKNPIGGQQSEEMRLYETHVIPFQDEPSMYYIFSDGYQDQFGGEKGYKFLSKNFRELLINISDKPVLDQKEILSNTINEWKGKLAQTDDILVIGFRI</sequence>
<keyword evidence="2" id="KW-0175">Coiled coil</keyword>
<evidence type="ECO:0000256" key="1">
    <source>
        <dbReference type="ARBA" id="ARBA00022801"/>
    </source>
</evidence>
<accession>A0ABT8F9F9</accession>
<dbReference type="PANTHER" id="PTHR43156:SF9">
    <property type="entry name" value="HAMP DOMAIN-CONTAINING PROTEIN"/>
    <property type="match status" value="1"/>
</dbReference>
<keyword evidence="6" id="KW-1185">Reference proteome</keyword>
<keyword evidence="1" id="KW-0378">Hydrolase</keyword>
<feature type="chain" id="PRO_5046509275" evidence="3">
    <location>
        <begin position="20"/>
        <end position="1063"/>
    </location>
</feature>
<dbReference type="Gene3D" id="3.60.40.10">
    <property type="entry name" value="PPM-type phosphatase domain"/>
    <property type="match status" value="1"/>
</dbReference>
<dbReference type="EMBL" id="JAUHJS010000010">
    <property type="protein sequence ID" value="MDN4167030.1"/>
    <property type="molecule type" value="Genomic_DNA"/>
</dbReference>
<dbReference type="Pfam" id="PF07228">
    <property type="entry name" value="SpoIIE"/>
    <property type="match status" value="1"/>
</dbReference>
<dbReference type="PANTHER" id="PTHR43156">
    <property type="entry name" value="STAGE II SPORULATION PROTEIN E-RELATED"/>
    <property type="match status" value="1"/>
</dbReference>
<keyword evidence="3" id="KW-0732">Signal</keyword>
<gene>
    <name evidence="5" type="ORF">QWY31_16080</name>
</gene>
<proteinExistence type="predicted"/>
<dbReference type="Pfam" id="PF07494">
    <property type="entry name" value="Reg_prop"/>
    <property type="match status" value="1"/>
</dbReference>
<evidence type="ECO:0000256" key="2">
    <source>
        <dbReference type="SAM" id="Coils"/>
    </source>
</evidence>
<dbReference type="InterPro" id="IPR015943">
    <property type="entry name" value="WD40/YVTN_repeat-like_dom_sf"/>
</dbReference>
<evidence type="ECO:0000313" key="6">
    <source>
        <dbReference type="Proteomes" id="UP001168552"/>
    </source>
</evidence>
<dbReference type="Gene3D" id="2.130.10.10">
    <property type="entry name" value="YVTN repeat-like/Quinoprotein amine dehydrogenase"/>
    <property type="match status" value="3"/>
</dbReference>
<dbReference type="InterPro" id="IPR013783">
    <property type="entry name" value="Ig-like_fold"/>
</dbReference>
<protein>
    <submittedName>
        <fullName evidence="5">SpoIIE family protein phosphatase</fullName>
    </submittedName>
</protein>
<dbReference type="InterPro" id="IPR001932">
    <property type="entry name" value="PPM-type_phosphatase-like_dom"/>
</dbReference>
<evidence type="ECO:0000259" key="4">
    <source>
        <dbReference type="Pfam" id="PF07228"/>
    </source>
</evidence>
<evidence type="ECO:0000313" key="5">
    <source>
        <dbReference type="EMBL" id="MDN4167030.1"/>
    </source>
</evidence>